<name>A0A9N9NTM3_9GLOM</name>
<dbReference type="OrthoDB" id="6582261at2759"/>
<comment type="caution">
    <text evidence="3">The sequence shown here is derived from an EMBL/GenBank/DDBJ whole genome shotgun (WGS) entry which is preliminary data.</text>
</comment>
<keyword evidence="1" id="KW-0479">Metal-binding</keyword>
<dbReference type="PANTHER" id="PTHR35385:SF2">
    <property type="entry name" value="PROTEIN B, PUTATIVE-RELATED"/>
    <property type="match status" value="1"/>
</dbReference>
<gene>
    <name evidence="3" type="ORF">DERYTH_LOCUS17651</name>
</gene>
<evidence type="ECO:0000256" key="1">
    <source>
        <dbReference type="PROSITE-ProRule" id="PRU00325"/>
    </source>
</evidence>
<dbReference type="PROSITE" id="PS50966">
    <property type="entry name" value="ZF_SWIM"/>
    <property type="match status" value="1"/>
</dbReference>
<proteinExistence type="predicted"/>
<dbReference type="GO" id="GO:0008270">
    <property type="term" value="F:zinc ion binding"/>
    <property type="evidence" value="ECO:0007669"/>
    <property type="project" value="UniProtKB-KW"/>
</dbReference>
<dbReference type="Proteomes" id="UP000789405">
    <property type="component" value="Unassembled WGS sequence"/>
</dbReference>
<feature type="non-terminal residue" evidence="3">
    <location>
        <position position="1"/>
    </location>
</feature>
<keyword evidence="1" id="KW-0863">Zinc-finger</keyword>
<dbReference type="InterPro" id="IPR007527">
    <property type="entry name" value="Znf_SWIM"/>
</dbReference>
<keyword evidence="1" id="KW-0862">Zinc</keyword>
<sequence>FAHRHIGHIEISKRFFCPSWETVDQDSICQLENSDEYLVPSTKKESGLIYNVNNTIGICNCFIGVSGVSCKHQGAVAMKYYIRIINFLPSLTPNDHMTFSYIANGLHVKDHFFYASLCTKPALVNQHSFINNNEDDNLNATSIAECRASTSNKFSKIEDQEAEFDHSSFNEFLASEVGTSNELRRSGSRV</sequence>
<dbReference type="EMBL" id="CAJVPY010016867">
    <property type="protein sequence ID" value="CAG8759192.1"/>
    <property type="molecule type" value="Genomic_DNA"/>
</dbReference>
<protein>
    <submittedName>
        <fullName evidence="3">17917_t:CDS:1</fullName>
    </submittedName>
</protein>
<evidence type="ECO:0000313" key="3">
    <source>
        <dbReference type="EMBL" id="CAG8759192.1"/>
    </source>
</evidence>
<keyword evidence="4" id="KW-1185">Reference proteome</keyword>
<accession>A0A9N9NTM3</accession>
<dbReference type="PANTHER" id="PTHR35385">
    <property type="entry name" value="PROTEIN B, PUTATIVE-RELATED-RELATED"/>
    <property type="match status" value="1"/>
</dbReference>
<organism evidence="3 4">
    <name type="scientific">Dentiscutata erythropus</name>
    <dbReference type="NCBI Taxonomy" id="1348616"/>
    <lineage>
        <taxon>Eukaryota</taxon>
        <taxon>Fungi</taxon>
        <taxon>Fungi incertae sedis</taxon>
        <taxon>Mucoromycota</taxon>
        <taxon>Glomeromycotina</taxon>
        <taxon>Glomeromycetes</taxon>
        <taxon>Diversisporales</taxon>
        <taxon>Gigasporaceae</taxon>
        <taxon>Dentiscutata</taxon>
    </lineage>
</organism>
<reference evidence="3" key="1">
    <citation type="submission" date="2021-06" db="EMBL/GenBank/DDBJ databases">
        <authorList>
            <person name="Kallberg Y."/>
            <person name="Tangrot J."/>
            <person name="Rosling A."/>
        </authorList>
    </citation>
    <scope>NUCLEOTIDE SEQUENCE</scope>
    <source>
        <strain evidence="3">MA453B</strain>
    </source>
</reference>
<evidence type="ECO:0000313" key="4">
    <source>
        <dbReference type="Proteomes" id="UP000789405"/>
    </source>
</evidence>
<feature type="domain" description="SWIM-type" evidence="2">
    <location>
        <begin position="50"/>
        <end position="81"/>
    </location>
</feature>
<dbReference type="AlphaFoldDB" id="A0A9N9NTM3"/>
<evidence type="ECO:0000259" key="2">
    <source>
        <dbReference type="PROSITE" id="PS50966"/>
    </source>
</evidence>